<dbReference type="PROSITE" id="PS51272">
    <property type="entry name" value="SLH"/>
    <property type="match status" value="2"/>
</dbReference>
<proteinExistence type="predicted"/>
<dbReference type="PANTHER" id="PTHR43308">
    <property type="entry name" value="OUTER MEMBRANE PROTEIN ALPHA-RELATED"/>
    <property type="match status" value="1"/>
</dbReference>
<feature type="domain" description="SLH" evidence="1">
    <location>
        <begin position="72"/>
        <end position="132"/>
    </location>
</feature>
<dbReference type="AlphaFoldDB" id="A0A645HZY5"/>
<evidence type="ECO:0000259" key="1">
    <source>
        <dbReference type="PROSITE" id="PS51272"/>
    </source>
</evidence>
<gene>
    <name evidence="2" type="ORF">SDC9_188383</name>
</gene>
<feature type="domain" description="SLH" evidence="1">
    <location>
        <begin position="8"/>
        <end position="71"/>
    </location>
</feature>
<comment type="caution">
    <text evidence="2">The sequence shown here is derived from an EMBL/GenBank/DDBJ whole genome shotgun (WGS) entry which is preliminary data.</text>
</comment>
<evidence type="ECO:0000313" key="2">
    <source>
        <dbReference type="EMBL" id="MPN40843.1"/>
    </source>
</evidence>
<dbReference type="InterPro" id="IPR051465">
    <property type="entry name" value="Cell_Envelope_Struct_Comp"/>
</dbReference>
<name>A0A645HZY5_9ZZZZ</name>
<dbReference type="PANTHER" id="PTHR43308:SF1">
    <property type="entry name" value="OUTER MEMBRANE PROTEIN ALPHA"/>
    <property type="match status" value="1"/>
</dbReference>
<dbReference type="EMBL" id="VSSQ01097512">
    <property type="protein sequence ID" value="MPN40843.1"/>
    <property type="molecule type" value="Genomic_DNA"/>
</dbReference>
<reference evidence="2" key="1">
    <citation type="submission" date="2019-08" db="EMBL/GenBank/DDBJ databases">
        <authorList>
            <person name="Kucharzyk K."/>
            <person name="Murdoch R.W."/>
            <person name="Higgins S."/>
            <person name="Loffler F."/>
        </authorList>
    </citation>
    <scope>NUCLEOTIDE SEQUENCE</scope>
</reference>
<dbReference type="Pfam" id="PF00395">
    <property type="entry name" value="SLH"/>
    <property type="match status" value="2"/>
</dbReference>
<accession>A0A645HZY5</accession>
<sequence length="132" mass="14550">MLNLPVYDTAASFDDTSGHWASAYIETARQYNIISGTGDNRFEPDIPITREQMAVMLDNLQVEFPEGTGATSYTDVNAMSSPWSYDAIMRMSSAGIIQGFPDGSFGLGKILTRAQMAVMMERISAYVPDNLY</sequence>
<dbReference type="InterPro" id="IPR001119">
    <property type="entry name" value="SLH_dom"/>
</dbReference>
<protein>
    <recommendedName>
        <fullName evidence="1">SLH domain-containing protein</fullName>
    </recommendedName>
</protein>
<organism evidence="2">
    <name type="scientific">bioreactor metagenome</name>
    <dbReference type="NCBI Taxonomy" id="1076179"/>
    <lineage>
        <taxon>unclassified sequences</taxon>
        <taxon>metagenomes</taxon>
        <taxon>ecological metagenomes</taxon>
    </lineage>
</organism>